<protein>
    <submittedName>
        <fullName evidence="3">AbrB family transcriptional regulator</fullName>
    </submittedName>
</protein>
<dbReference type="Proteomes" id="UP000215595">
    <property type="component" value="Unassembled WGS sequence"/>
</dbReference>
<reference evidence="3 4" key="1">
    <citation type="submission" date="2017-03" db="EMBL/GenBank/DDBJ databases">
        <title>Lifting the veil on microbial sulfur biogeochemistry in mining wastewaters.</title>
        <authorList>
            <person name="Kantor R.S."/>
            <person name="Colenbrander Nelson T."/>
            <person name="Marshall S."/>
            <person name="Bennett D."/>
            <person name="Apte S."/>
            <person name="Camacho D."/>
            <person name="Thomas B.C."/>
            <person name="Warren L.A."/>
            <person name="Banfield J.F."/>
        </authorList>
    </citation>
    <scope>NUCLEOTIDE SEQUENCE [LARGE SCALE GENOMIC DNA]</scope>
    <source>
        <strain evidence="3">32-69-9</strain>
    </source>
</reference>
<keyword evidence="1" id="KW-0238">DNA-binding</keyword>
<dbReference type="GO" id="GO:0003677">
    <property type="term" value="F:DNA binding"/>
    <property type="evidence" value="ECO:0007669"/>
    <property type="project" value="UniProtKB-UniRule"/>
</dbReference>
<dbReference type="Pfam" id="PF04014">
    <property type="entry name" value="MazE_antitoxin"/>
    <property type="match status" value="1"/>
</dbReference>
<evidence type="ECO:0000256" key="1">
    <source>
        <dbReference type="PROSITE-ProRule" id="PRU01076"/>
    </source>
</evidence>
<name>A0A258FK86_9CAUL</name>
<feature type="domain" description="SpoVT-AbrB" evidence="2">
    <location>
        <begin position="2"/>
        <end position="47"/>
    </location>
</feature>
<comment type="caution">
    <text evidence="3">The sequence shown here is derived from an EMBL/GenBank/DDBJ whole genome shotgun (WGS) entry which is preliminary data.</text>
</comment>
<dbReference type="AlphaFoldDB" id="A0A258FK86"/>
<dbReference type="EMBL" id="NCEB01000019">
    <property type="protein sequence ID" value="OYX32990.1"/>
    <property type="molecule type" value="Genomic_DNA"/>
</dbReference>
<organism evidence="3 4">
    <name type="scientific">Brevundimonas subvibrioides</name>
    <dbReference type="NCBI Taxonomy" id="74313"/>
    <lineage>
        <taxon>Bacteria</taxon>
        <taxon>Pseudomonadati</taxon>
        <taxon>Pseudomonadota</taxon>
        <taxon>Alphaproteobacteria</taxon>
        <taxon>Caulobacterales</taxon>
        <taxon>Caulobacteraceae</taxon>
        <taxon>Brevundimonas</taxon>
    </lineage>
</organism>
<dbReference type="Gene3D" id="2.10.260.10">
    <property type="match status" value="1"/>
</dbReference>
<dbReference type="SUPFAM" id="SSF89447">
    <property type="entry name" value="AbrB/MazE/MraZ-like"/>
    <property type="match status" value="1"/>
</dbReference>
<dbReference type="NCBIfam" id="TIGR01439">
    <property type="entry name" value="lp_hng_hel_AbrB"/>
    <property type="match status" value="1"/>
</dbReference>
<sequence>MSNTTTLSSKFQISVPKEVREELGWKAGQRFAFIPKGKSVVLVPVPELEDLFGMAKGADPSGYRDRNDRY</sequence>
<evidence type="ECO:0000259" key="2">
    <source>
        <dbReference type="PROSITE" id="PS51740"/>
    </source>
</evidence>
<proteinExistence type="predicted"/>
<accession>A0A258FK86</accession>
<evidence type="ECO:0000313" key="3">
    <source>
        <dbReference type="EMBL" id="OYX32990.1"/>
    </source>
</evidence>
<dbReference type="PROSITE" id="PS51740">
    <property type="entry name" value="SPOVT_ABRB"/>
    <property type="match status" value="1"/>
</dbReference>
<gene>
    <name evidence="3" type="ORF">B7Z01_10180</name>
</gene>
<dbReference type="SMART" id="SM00966">
    <property type="entry name" value="SpoVT_AbrB"/>
    <property type="match status" value="1"/>
</dbReference>
<dbReference type="InterPro" id="IPR037914">
    <property type="entry name" value="SpoVT-AbrB_sf"/>
</dbReference>
<dbReference type="InterPro" id="IPR007159">
    <property type="entry name" value="SpoVT-AbrB_dom"/>
</dbReference>
<evidence type="ECO:0000313" key="4">
    <source>
        <dbReference type="Proteomes" id="UP000215595"/>
    </source>
</evidence>